<proteinExistence type="predicted"/>
<evidence type="ECO:0000313" key="3">
    <source>
        <dbReference type="Proteomes" id="UP001283361"/>
    </source>
</evidence>
<evidence type="ECO:0000313" key="2">
    <source>
        <dbReference type="EMBL" id="KAK3777996.1"/>
    </source>
</evidence>
<organism evidence="2 3">
    <name type="scientific">Elysia crispata</name>
    <name type="common">lettuce slug</name>
    <dbReference type="NCBI Taxonomy" id="231223"/>
    <lineage>
        <taxon>Eukaryota</taxon>
        <taxon>Metazoa</taxon>
        <taxon>Spiralia</taxon>
        <taxon>Lophotrochozoa</taxon>
        <taxon>Mollusca</taxon>
        <taxon>Gastropoda</taxon>
        <taxon>Heterobranchia</taxon>
        <taxon>Euthyneura</taxon>
        <taxon>Panpulmonata</taxon>
        <taxon>Sacoglossa</taxon>
        <taxon>Placobranchoidea</taxon>
        <taxon>Plakobranchidae</taxon>
        <taxon>Elysia</taxon>
    </lineage>
</organism>
<comment type="caution">
    <text evidence="2">The sequence shown here is derived from an EMBL/GenBank/DDBJ whole genome shotgun (WGS) entry which is preliminary data.</text>
</comment>
<feature type="compositionally biased region" description="Acidic residues" evidence="1">
    <location>
        <begin position="281"/>
        <end position="306"/>
    </location>
</feature>
<sequence>MGRGWRGRKVADIGAEIRKMVSERVGEQMRKKADVSAAERGGPCVCGGLERNKSSQIWQICEFFAVHNGNLIVNSSNYYNNKNSTGKMEELEELSSESIEPHIKADPFLTQTCDIHRTWLNETTNPAVIVLHQPRDFVDLLTERLHELDADSLVELNNNRGSSNNCSSIHEKSPVAFSSFFRTYSSSGLPDISPLVDTKLFADASGAESDDSGFHNFTEVDFFTRRKSLLESGDDEDDVGVESDLIQSFVFDSNMDLSNVDGNNNTNDMEGCDNDLVQNSEVEDDDEEDSDDDSDSSSGSSDDDDSGGSSGSSSSDDMEDDEVILRSVDGEKGAETALCGSGLLKYACSNGRAMLSYRCGFSSHADHGLVSWFFLAGDKTFPPFGQLRKEEL</sequence>
<accession>A0AAE0ZZT0</accession>
<evidence type="ECO:0000256" key="1">
    <source>
        <dbReference type="SAM" id="MobiDB-lite"/>
    </source>
</evidence>
<protein>
    <submittedName>
        <fullName evidence="2">Uncharacterized protein</fullName>
    </submittedName>
</protein>
<gene>
    <name evidence="2" type="ORF">RRG08_025930</name>
</gene>
<dbReference type="EMBL" id="JAWDGP010003043">
    <property type="protein sequence ID" value="KAK3777996.1"/>
    <property type="molecule type" value="Genomic_DNA"/>
</dbReference>
<feature type="region of interest" description="Disordered" evidence="1">
    <location>
        <begin position="281"/>
        <end position="321"/>
    </location>
</feature>
<keyword evidence="3" id="KW-1185">Reference proteome</keyword>
<reference evidence="2" key="1">
    <citation type="journal article" date="2023" name="G3 (Bethesda)">
        <title>A reference genome for the long-term kleptoplast-retaining sea slug Elysia crispata morphotype clarki.</title>
        <authorList>
            <person name="Eastman K.E."/>
            <person name="Pendleton A.L."/>
            <person name="Shaikh M.A."/>
            <person name="Suttiyut T."/>
            <person name="Ogas R."/>
            <person name="Tomko P."/>
            <person name="Gavelis G."/>
            <person name="Widhalm J.R."/>
            <person name="Wisecaver J.H."/>
        </authorList>
    </citation>
    <scope>NUCLEOTIDE SEQUENCE</scope>
    <source>
        <strain evidence="2">ECLA1</strain>
    </source>
</reference>
<dbReference type="Proteomes" id="UP001283361">
    <property type="component" value="Unassembled WGS sequence"/>
</dbReference>
<name>A0AAE0ZZT0_9GAST</name>
<dbReference type="AlphaFoldDB" id="A0AAE0ZZT0"/>